<accession>A0A8H7PTM6</accession>
<feature type="compositionally biased region" description="Polar residues" evidence="2">
    <location>
        <begin position="695"/>
        <end position="711"/>
    </location>
</feature>
<dbReference type="Pfam" id="PF00561">
    <property type="entry name" value="Abhydrolase_1"/>
    <property type="match status" value="1"/>
</dbReference>
<dbReference type="GO" id="GO:0006654">
    <property type="term" value="P:phosphatidic acid biosynthetic process"/>
    <property type="evidence" value="ECO:0007669"/>
    <property type="project" value="TreeGrafter"/>
</dbReference>
<dbReference type="PANTHER" id="PTHR42886:SF29">
    <property type="entry name" value="PUMMELIG, ISOFORM A"/>
    <property type="match status" value="1"/>
</dbReference>
<comment type="similarity">
    <text evidence="1">Belongs to the peptidase S33 family. ABHD4/ABHD5 subfamily.</text>
</comment>
<sequence length="720" mass="82060">MRFWTRVNSHLATRSIGSENLLEVYADIWRNLSGRGHGAPQKLGSKKQQSLAVAEKAMFRCVQQPLESRMTEIRPTWNRKSPKPCYISSVSTNSDTTEKKPDLVLVHGCWSIDNFGHLSHRNTHFVCPIKHYTVHAIDLLGWGRSTRDRYCGNDAVKAQSYFVDSLESWRQEMGIEKMTLLGHSFGGFVSASYALKHRERLDRLVLLSPIGLKGFKFPSDQIFSLSSRILFTSIWTLTPQRILGMLPKSRVLQLLARSRVRTVQAFGYPDDTVIRYIYELATQSVSGEMAFSKLMGHTKDSSMAWHVPLKDQLHQLHDLPLYMVYGEHDWIDFRYANEVKKNILPQTKVFLLPNAGHHGYVEAADLLSHIVSNLDRDLSSLEYHGELDSARVGLKYLNKCLFCGSTNRRMREAVHPSSFKTDPKMGVSDSFFNRLHFFLNSLLYSMMSVCTSIGHHASVQDNENERLRQIIRERDAQIEVLQQAHISSIEILSSNFSRLENIVNEFCELLNDASRCRPTLPEDDIRLQLLRTMSVAQLQNKRLRQRIAKWRNFVESGADDWFGTPESIMVLVDHKELLRDIDPLNKQPELNQFMTPDTTSLREKDSSESLREDSITTTTTTRSRNNSSATSDTYSSSPKLSLPPMTPSPPAPSFQPQPKLIMTPRTSSLTSLSLLSPIPATTEPMEPLETKRPSPYQSRSATTRMITTLKRTISRRGQRG</sequence>
<dbReference type="GO" id="GO:0042171">
    <property type="term" value="F:lysophosphatidic acid acyltransferase activity"/>
    <property type="evidence" value="ECO:0007669"/>
    <property type="project" value="TreeGrafter"/>
</dbReference>
<evidence type="ECO:0000313" key="5">
    <source>
        <dbReference type="Proteomes" id="UP000612746"/>
    </source>
</evidence>
<evidence type="ECO:0000256" key="1">
    <source>
        <dbReference type="ARBA" id="ARBA00038097"/>
    </source>
</evidence>
<reference evidence="4" key="1">
    <citation type="submission" date="2020-12" db="EMBL/GenBank/DDBJ databases">
        <title>Metabolic potential, ecology and presence of endohyphal bacteria is reflected in genomic diversity of Mucoromycotina.</title>
        <authorList>
            <person name="Muszewska A."/>
            <person name="Okrasinska A."/>
            <person name="Steczkiewicz K."/>
            <person name="Drgas O."/>
            <person name="Orlowska M."/>
            <person name="Perlinska-Lenart U."/>
            <person name="Aleksandrzak-Piekarczyk T."/>
            <person name="Szatraj K."/>
            <person name="Zielenkiewicz U."/>
            <person name="Pilsyk S."/>
            <person name="Malc E."/>
            <person name="Mieczkowski P."/>
            <person name="Kruszewska J.S."/>
            <person name="Biernat P."/>
            <person name="Pawlowska J."/>
        </authorList>
    </citation>
    <scope>NUCLEOTIDE SEQUENCE</scope>
    <source>
        <strain evidence="4">WA0000051536</strain>
    </source>
</reference>
<name>A0A8H7PTM6_9FUNG</name>
<feature type="region of interest" description="Disordered" evidence="2">
    <location>
        <begin position="677"/>
        <end position="720"/>
    </location>
</feature>
<dbReference type="InterPro" id="IPR000073">
    <property type="entry name" value="AB_hydrolase_1"/>
</dbReference>
<evidence type="ECO:0000256" key="2">
    <source>
        <dbReference type="SAM" id="MobiDB-lite"/>
    </source>
</evidence>
<dbReference type="SUPFAM" id="SSF53474">
    <property type="entry name" value="alpha/beta-Hydrolases"/>
    <property type="match status" value="1"/>
</dbReference>
<protein>
    <recommendedName>
        <fullName evidence="3">AB hydrolase-1 domain-containing protein</fullName>
    </recommendedName>
</protein>
<proteinExistence type="inferred from homology"/>
<dbReference type="PANTHER" id="PTHR42886">
    <property type="entry name" value="RE40534P-RELATED"/>
    <property type="match status" value="1"/>
</dbReference>
<evidence type="ECO:0000259" key="3">
    <source>
        <dbReference type="Pfam" id="PF00561"/>
    </source>
</evidence>
<dbReference type="GO" id="GO:0055088">
    <property type="term" value="P:lipid homeostasis"/>
    <property type="evidence" value="ECO:0007669"/>
    <property type="project" value="TreeGrafter"/>
</dbReference>
<feature type="compositionally biased region" description="Basic and acidic residues" evidence="2">
    <location>
        <begin position="600"/>
        <end position="614"/>
    </location>
</feature>
<dbReference type="OrthoDB" id="7457040at2759"/>
<feature type="compositionally biased region" description="Pro residues" evidence="2">
    <location>
        <begin position="644"/>
        <end position="655"/>
    </location>
</feature>
<feature type="compositionally biased region" description="Low complexity" evidence="2">
    <location>
        <begin position="615"/>
        <end position="643"/>
    </location>
</feature>
<dbReference type="GO" id="GO:0052689">
    <property type="term" value="F:carboxylic ester hydrolase activity"/>
    <property type="evidence" value="ECO:0007669"/>
    <property type="project" value="TreeGrafter"/>
</dbReference>
<dbReference type="PRINTS" id="PR00111">
    <property type="entry name" value="ABHYDROLASE"/>
</dbReference>
<evidence type="ECO:0000313" key="4">
    <source>
        <dbReference type="EMBL" id="KAG2179505.1"/>
    </source>
</evidence>
<feature type="region of interest" description="Disordered" evidence="2">
    <location>
        <begin position="588"/>
        <end position="661"/>
    </location>
</feature>
<comment type="caution">
    <text evidence="4">The sequence shown here is derived from an EMBL/GenBank/DDBJ whole genome shotgun (WGS) entry which is preliminary data.</text>
</comment>
<dbReference type="Proteomes" id="UP000612746">
    <property type="component" value="Unassembled WGS sequence"/>
</dbReference>
<keyword evidence="5" id="KW-1185">Reference proteome</keyword>
<dbReference type="AlphaFoldDB" id="A0A8H7PTM6"/>
<feature type="compositionally biased region" description="Polar residues" evidence="2">
    <location>
        <begin position="588"/>
        <end position="599"/>
    </location>
</feature>
<dbReference type="EMBL" id="JAEPRA010000010">
    <property type="protein sequence ID" value="KAG2179505.1"/>
    <property type="molecule type" value="Genomic_DNA"/>
</dbReference>
<feature type="domain" description="AB hydrolase-1" evidence="3">
    <location>
        <begin position="131"/>
        <end position="209"/>
    </location>
</feature>
<gene>
    <name evidence="4" type="ORF">INT44_006351</name>
</gene>
<dbReference type="Gene3D" id="3.40.50.1820">
    <property type="entry name" value="alpha/beta hydrolase"/>
    <property type="match status" value="1"/>
</dbReference>
<dbReference type="InterPro" id="IPR029058">
    <property type="entry name" value="AB_hydrolase_fold"/>
</dbReference>
<organism evidence="4 5">
    <name type="scientific">Umbelopsis vinacea</name>
    <dbReference type="NCBI Taxonomy" id="44442"/>
    <lineage>
        <taxon>Eukaryota</taxon>
        <taxon>Fungi</taxon>
        <taxon>Fungi incertae sedis</taxon>
        <taxon>Mucoromycota</taxon>
        <taxon>Mucoromycotina</taxon>
        <taxon>Umbelopsidomycetes</taxon>
        <taxon>Umbelopsidales</taxon>
        <taxon>Umbelopsidaceae</taxon>
        <taxon>Umbelopsis</taxon>
    </lineage>
</organism>